<dbReference type="Pfam" id="PF00916">
    <property type="entry name" value="Sulfate_transp"/>
    <property type="match status" value="1"/>
</dbReference>
<reference evidence="7 8" key="1">
    <citation type="submission" date="2019-02" db="EMBL/GenBank/DDBJ databases">
        <authorList>
            <consortium name="Pathogen Informatics"/>
        </authorList>
    </citation>
    <scope>NUCLEOTIDE SEQUENCE [LARGE SCALE GENOMIC DNA]</scope>
    <source>
        <strain evidence="7 8">3012STDY6944375</strain>
    </source>
</reference>
<dbReference type="CDD" id="cd07042">
    <property type="entry name" value="STAS_SulP_like_sulfate_transporter"/>
    <property type="match status" value="1"/>
</dbReference>
<dbReference type="PROSITE" id="PS50801">
    <property type="entry name" value="STAS"/>
    <property type="match status" value="1"/>
</dbReference>
<name>A0A4U8WQS3_9FLAO</name>
<feature type="transmembrane region" description="Helical" evidence="5">
    <location>
        <begin position="122"/>
        <end position="145"/>
    </location>
</feature>
<feature type="transmembrane region" description="Helical" evidence="5">
    <location>
        <begin position="47"/>
        <end position="64"/>
    </location>
</feature>
<feature type="transmembrane region" description="Helical" evidence="5">
    <location>
        <begin position="234"/>
        <end position="253"/>
    </location>
</feature>
<feature type="transmembrane region" description="Helical" evidence="5">
    <location>
        <begin position="157"/>
        <end position="175"/>
    </location>
</feature>
<accession>A0A4U8WQS3</accession>
<feature type="transmembrane region" description="Helical" evidence="5">
    <location>
        <begin position="76"/>
        <end position="102"/>
    </location>
</feature>
<gene>
    <name evidence="7" type="primary">ychM_2</name>
    <name evidence="7" type="ORF">NCTC12078_03429</name>
</gene>
<dbReference type="Gene3D" id="3.30.750.24">
    <property type="entry name" value="STAS domain"/>
    <property type="match status" value="1"/>
</dbReference>
<dbReference type="PANTHER" id="PTHR43310:SF1">
    <property type="entry name" value="SULFATE TRANSPORTER YBAR-RELATED"/>
    <property type="match status" value="1"/>
</dbReference>
<feature type="transmembrane region" description="Helical" evidence="5">
    <location>
        <begin position="20"/>
        <end position="41"/>
    </location>
</feature>
<organism evidence="7 8">
    <name type="scientific">Chryseobacterium taihuense</name>
    <dbReference type="NCBI Taxonomy" id="1141221"/>
    <lineage>
        <taxon>Bacteria</taxon>
        <taxon>Pseudomonadati</taxon>
        <taxon>Bacteroidota</taxon>
        <taxon>Flavobacteriia</taxon>
        <taxon>Flavobacteriales</taxon>
        <taxon>Weeksellaceae</taxon>
        <taxon>Chryseobacterium group</taxon>
        <taxon>Chryseobacterium</taxon>
    </lineage>
</organism>
<comment type="subcellular location">
    <subcellularLocation>
        <location evidence="1">Membrane</location>
        <topology evidence="1">Multi-pass membrane protein</topology>
    </subcellularLocation>
</comment>
<evidence type="ECO:0000256" key="1">
    <source>
        <dbReference type="ARBA" id="ARBA00004141"/>
    </source>
</evidence>
<protein>
    <submittedName>
        <fullName evidence="7">Sulfate transporter ychM</fullName>
    </submittedName>
</protein>
<dbReference type="RefSeq" id="WP_130915301.1">
    <property type="nucleotide sequence ID" value="NZ_LR215974.1"/>
</dbReference>
<dbReference type="InterPro" id="IPR052706">
    <property type="entry name" value="Membrane-Transporter-like"/>
</dbReference>
<evidence type="ECO:0000259" key="6">
    <source>
        <dbReference type="PROSITE" id="PS50801"/>
    </source>
</evidence>
<feature type="transmembrane region" description="Helical" evidence="5">
    <location>
        <begin position="181"/>
        <end position="199"/>
    </location>
</feature>
<dbReference type="GO" id="GO:0016020">
    <property type="term" value="C:membrane"/>
    <property type="evidence" value="ECO:0007669"/>
    <property type="project" value="UniProtKB-SubCell"/>
</dbReference>
<dbReference type="InterPro" id="IPR011547">
    <property type="entry name" value="SLC26A/SulP_dom"/>
</dbReference>
<dbReference type="Pfam" id="PF01740">
    <property type="entry name" value="STAS"/>
    <property type="match status" value="1"/>
</dbReference>
<dbReference type="PANTHER" id="PTHR43310">
    <property type="entry name" value="SULFATE TRANSPORTER YBAR-RELATED"/>
    <property type="match status" value="1"/>
</dbReference>
<evidence type="ECO:0000256" key="2">
    <source>
        <dbReference type="ARBA" id="ARBA00022692"/>
    </source>
</evidence>
<evidence type="ECO:0000313" key="7">
    <source>
        <dbReference type="EMBL" id="VFB05358.1"/>
    </source>
</evidence>
<keyword evidence="3 5" id="KW-1133">Transmembrane helix</keyword>
<dbReference type="SUPFAM" id="SSF52091">
    <property type="entry name" value="SpoIIaa-like"/>
    <property type="match status" value="1"/>
</dbReference>
<feature type="transmembrane region" description="Helical" evidence="5">
    <location>
        <begin position="330"/>
        <end position="351"/>
    </location>
</feature>
<dbReference type="KEGG" id="ctai:NCTC12078_03429"/>
<keyword evidence="4 5" id="KW-0472">Membrane</keyword>
<dbReference type="InterPro" id="IPR002645">
    <property type="entry name" value="STAS_dom"/>
</dbReference>
<proteinExistence type="predicted"/>
<dbReference type="EMBL" id="LR215974">
    <property type="protein sequence ID" value="VFB05358.1"/>
    <property type="molecule type" value="Genomic_DNA"/>
</dbReference>
<dbReference type="AlphaFoldDB" id="A0A4U8WQS3"/>
<feature type="transmembrane region" description="Helical" evidence="5">
    <location>
        <begin position="274"/>
        <end position="293"/>
    </location>
</feature>
<feature type="domain" description="STAS" evidence="6">
    <location>
        <begin position="412"/>
        <end position="489"/>
    </location>
</feature>
<sequence length="511" mass="55038">MQKIINLFDFKQKINYKKEILAGLTVAMTMIPESLSFAILAGLSPLTGLYAAFLMGLITAVLGGRPGMVSGGAGATVVVLIALAAAHGVEYLFAAIILAGLFQLLVGIFKLGKFVRLIPQPVMYGFLNGLAVIIFMAQVAQFKIFQNGTEVWMQGNMLYIMAGLTMLTIAIVFILPKFTKAIPASLVAIIVVSGIVYFLNIDTKKVIDIASVSGSLPSFHIPLIPFNLETFKIIFPYAIVMAGVGLIESLLTLNMVDEITNTKGQSNREAAAQGIANIANGFFGGMGGCAMVAQTLVNIGAGARARLSAIIGALTILLVILIGGSVIEQIPMAALVGVMMMVAIGTFEWVSFRIINKMPRHDIFVGILVALITIVLHNLALAVLIGVVISALVFAWESAKRIRARKFIDDKGVKHYEIYGPLFFGSASAFADKFDVAGDPQEVIIDFKESKVADMSAIEILNKVTEKYHKAGKTIHLKHLSPDCRKLLKNAESVIDVNIIEDPTYKVMTNN</sequence>
<feature type="transmembrane region" description="Helical" evidence="5">
    <location>
        <begin position="363"/>
        <end position="396"/>
    </location>
</feature>
<dbReference type="InterPro" id="IPR036513">
    <property type="entry name" value="STAS_dom_sf"/>
</dbReference>
<evidence type="ECO:0000256" key="3">
    <source>
        <dbReference type="ARBA" id="ARBA00022989"/>
    </source>
</evidence>
<keyword evidence="2 5" id="KW-0812">Transmembrane</keyword>
<evidence type="ECO:0000313" key="8">
    <source>
        <dbReference type="Proteomes" id="UP000290013"/>
    </source>
</evidence>
<dbReference type="Proteomes" id="UP000290013">
    <property type="component" value="Chromosome"/>
</dbReference>
<evidence type="ECO:0000256" key="4">
    <source>
        <dbReference type="ARBA" id="ARBA00023136"/>
    </source>
</evidence>
<evidence type="ECO:0000256" key="5">
    <source>
        <dbReference type="SAM" id="Phobius"/>
    </source>
</evidence>
<feature type="transmembrane region" description="Helical" evidence="5">
    <location>
        <begin position="305"/>
        <end position="323"/>
    </location>
</feature>